<dbReference type="Gene3D" id="3.90.1170.40">
    <property type="entry name" value="Molybdopterin biosynthesis MoaE subunit"/>
    <property type="match status" value="1"/>
</dbReference>
<dbReference type="Pfam" id="PF02391">
    <property type="entry name" value="MoaE"/>
    <property type="match status" value="1"/>
</dbReference>
<dbReference type="PANTHER" id="PTHR23404">
    <property type="entry name" value="MOLYBDOPTERIN SYNTHASE RELATED"/>
    <property type="match status" value="1"/>
</dbReference>
<evidence type="ECO:0000313" key="1">
    <source>
        <dbReference type="EMBL" id="VAX00842.1"/>
    </source>
</evidence>
<organism evidence="1">
    <name type="scientific">hydrothermal vent metagenome</name>
    <dbReference type="NCBI Taxonomy" id="652676"/>
    <lineage>
        <taxon>unclassified sequences</taxon>
        <taxon>metagenomes</taxon>
        <taxon>ecological metagenomes</taxon>
    </lineage>
</organism>
<dbReference type="AlphaFoldDB" id="A0A3B1A9Y3"/>
<name>A0A3B1A9Y3_9ZZZZ</name>
<reference evidence="1" key="1">
    <citation type="submission" date="2018-06" db="EMBL/GenBank/DDBJ databases">
        <authorList>
            <person name="Zhirakovskaya E."/>
        </authorList>
    </citation>
    <scope>NUCLEOTIDE SEQUENCE</scope>
</reference>
<proteinExistence type="predicted"/>
<dbReference type="EMBL" id="UOFR01000079">
    <property type="protein sequence ID" value="VAX00842.1"/>
    <property type="molecule type" value="Genomic_DNA"/>
</dbReference>
<dbReference type="GO" id="GO:0030366">
    <property type="term" value="F:molybdopterin synthase activity"/>
    <property type="evidence" value="ECO:0007669"/>
    <property type="project" value="UniProtKB-EC"/>
</dbReference>
<keyword evidence="1" id="KW-0808">Transferase</keyword>
<dbReference type="InterPro" id="IPR003448">
    <property type="entry name" value="Mopterin_biosynth_MoaE"/>
</dbReference>
<sequence length="148" mass="16805">MEIEISESAIDCWARLTTYEHDHPELAGAHGASVVFAGRMRDFNEDESVTTMHLEHYPGMSEKFLEKIVQRAIDEWSLMDVLVLHRVGEIKPADTIVVVAVWSAHRAHAYAANQFIMEALKSEAPFWKKETLVDGEVRWVEKNTPGTV</sequence>
<protein>
    <submittedName>
        <fullName evidence="1">Molybdopterin synthase catalytic subunit MoaE</fullName>
        <ecNumber evidence="1">2.8.1.12</ecNumber>
    </submittedName>
</protein>
<dbReference type="SUPFAM" id="SSF54690">
    <property type="entry name" value="Molybdopterin synthase subunit MoaE"/>
    <property type="match status" value="1"/>
</dbReference>
<gene>
    <name evidence="1" type="ORF">MNBD_GAMMA21-2299</name>
</gene>
<dbReference type="GO" id="GO:0006777">
    <property type="term" value="P:Mo-molybdopterin cofactor biosynthetic process"/>
    <property type="evidence" value="ECO:0007669"/>
    <property type="project" value="InterPro"/>
</dbReference>
<dbReference type="InterPro" id="IPR036563">
    <property type="entry name" value="MoaE_sf"/>
</dbReference>
<dbReference type="EC" id="2.8.1.12" evidence="1"/>
<dbReference type="CDD" id="cd00756">
    <property type="entry name" value="MoaE"/>
    <property type="match status" value="1"/>
</dbReference>
<accession>A0A3B1A9Y3</accession>